<protein>
    <submittedName>
        <fullName evidence="1">Glycosyltransferase</fullName>
        <ecNumber evidence="1">2.4.-.-</ecNumber>
    </submittedName>
</protein>
<comment type="caution">
    <text evidence="1">The sequence shown here is derived from an EMBL/GenBank/DDBJ whole genome shotgun (WGS) entry which is preliminary data.</text>
</comment>
<dbReference type="SUPFAM" id="SSF53756">
    <property type="entry name" value="UDP-Glycosyltransferase/glycogen phosphorylase"/>
    <property type="match status" value="1"/>
</dbReference>
<keyword evidence="2" id="KW-1185">Reference proteome</keyword>
<dbReference type="Gene3D" id="1.25.40.10">
    <property type="entry name" value="Tetratricopeptide repeat domain"/>
    <property type="match status" value="1"/>
</dbReference>
<accession>A0AAW6TXE1</accession>
<gene>
    <name evidence="1" type="ORF">QJ522_03630</name>
</gene>
<dbReference type="AlphaFoldDB" id="A0AAW6TXE1"/>
<reference evidence="1" key="1">
    <citation type="submission" date="2023-05" db="EMBL/GenBank/DDBJ databases">
        <title>Anaerotaeda fermentans gen. nov., sp. nov., a novel anaerobic planctomycete of the new family within the order Sedimentisphaerales isolated from Taman Peninsula, Russia.</title>
        <authorList>
            <person name="Khomyakova M.A."/>
            <person name="Merkel A.Y."/>
            <person name="Slobodkin A.I."/>
        </authorList>
    </citation>
    <scope>NUCLEOTIDE SEQUENCE</scope>
    <source>
        <strain evidence="1">M17dextr</strain>
    </source>
</reference>
<name>A0AAW6TXE1_9BACT</name>
<evidence type="ECO:0000313" key="1">
    <source>
        <dbReference type="EMBL" id="MDI6448126.1"/>
    </source>
</evidence>
<sequence>MTTQTGANAYQRGLELADAGKYEAALGCIQEHLRRTPLDAQALNDAGAILHCLRRSDEAIGHLVKAHALQADSGEIVWNLVEAYLAAGMAAEAASLIETMERMKILSIEVLNRIATMLLDQDRKGLAVEVLLHSRRLWPEQEVLNPILEVIRNKRPKIALFRVGDSLDGALAEAWAFLQERFQTEFCTDQGPDELTRLMQWCDIAWFDGGGSIAVEASQRPRSGKTIVSLRRSDVRDDWVRLVRWEHVDILVLIGSPAVEEALLKWIPDIRNRTRVVVVPNGINVERFAFQPRARGKNLACIGRLSMEANPAFLLQCMQKLRYLDAGYRLFFSGDFESPMLEQYTRHMVQTLGLTDAVSFEPYPSDLNAWLGDKHFIVSCSIGEGQIESLLTGMACGLKPIAHNFAGAERLFPSTYLFNIAEEFCECALGREYDPAAYRRFVEERYPIHEQLRQIGGILNQLEAEIDAQCPVAGSDRSAVGIAGIPAPQGNRLRAGGPVNAAGL</sequence>
<dbReference type="RefSeq" id="WP_349243536.1">
    <property type="nucleotide sequence ID" value="NZ_JASCXX010000003.1"/>
</dbReference>
<dbReference type="Pfam" id="PF13692">
    <property type="entry name" value="Glyco_trans_1_4"/>
    <property type="match status" value="1"/>
</dbReference>
<dbReference type="EMBL" id="JASCXX010000003">
    <property type="protein sequence ID" value="MDI6448126.1"/>
    <property type="molecule type" value="Genomic_DNA"/>
</dbReference>
<proteinExistence type="predicted"/>
<dbReference type="EC" id="2.4.-.-" evidence="1"/>
<dbReference type="GO" id="GO:0016757">
    <property type="term" value="F:glycosyltransferase activity"/>
    <property type="evidence" value="ECO:0007669"/>
    <property type="project" value="UniProtKB-KW"/>
</dbReference>
<dbReference type="Proteomes" id="UP001431776">
    <property type="component" value="Unassembled WGS sequence"/>
</dbReference>
<dbReference type="SUPFAM" id="SSF48452">
    <property type="entry name" value="TPR-like"/>
    <property type="match status" value="1"/>
</dbReference>
<keyword evidence="1" id="KW-0808">Transferase</keyword>
<dbReference type="Gene3D" id="3.40.50.2000">
    <property type="entry name" value="Glycogen Phosphorylase B"/>
    <property type="match status" value="2"/>
</dbReference>
<evidence type="ECO:0000313" key="2">
    <source>
        <dbReference type="Proteomes" id="UP001431776"/>
    </source>
</evidence>
<keyword evidence="1" id="KW-0328">Glycosyltransferase</keyword>
<dbReference type="InterPro" id="IPR011990">
    <property type="entry name" value="TPR-like_helical_dom_sf"/>
</dbReference>
<organism evidence="1 2">
    <name type="scientific">Anaerobaca lacustris</name>
    <dbReference type="NCBI Taxonomy" id="3044600"/>
    <lineage>
        <taxon>Bacteria</taxon>
        <taxon>Pseudomonadati</taxon>
        <taxon>Planctomycetota</taxon>
        <taxon>Phycisphaerae</taxon>
        <taxon>Sedimentisphaerales</taxon>
        <taxon>Anaerobacaceae</taxon>
        <taxon>Anaerobaca</taxon>
    </lineage>
</organism>